<dbReference type="PANTHER" id="PTHR24193">
    <property type="entry name" value="ANKYRIN REPEAT PROTEIN"/>
    <property type="match status" value="1"/>
</dbReference>
<evidence type="ECO:0000313" key="6">
    <source>
        <dbReference type="Proteomes" id="UP000694050"/>
    </source>
</evidence>
<dbReference type="SMART" id="SM00248">
    <property type="entry name" value="ANK"/>
    <property type="match status" value="7"/>
</dbReference>
<protein>
    <submittedName>
        <fullName evidence="5">Inversin-B</fullName>
    </submittedName>
</protein>
<accession>A0A8J5TU81</accession>
<dbReference type="Proteomes" id="UP000694050">
    <property type="component" value="Unassembled WGS sequence"/>
</dbReference>
<feature type="repeat" description="ANK" evidence="3">
    <location>
        <begin position="283"/>
        <end position="315"/>
    </location>
</feature>
<dbReference type="InterPro" id="IPR002110">
    <property type="entry name" value="Ankyrin_rpt"/>
</dbReference>
<evidence type="ECO:0000256" key="1">
    <source>
        <dbReference type="ARBA" id="ARBA00022737"/>
    </source>
</evidence>
<sequence>MSRLPAFVRRRSELQEEVTSRIVHSVEGMFLLAQLHLESLIGKTSVQAVRNALAKLPSGSDAYYHSYETAMERLNKDALPEIGVMVKVCVGLVTIDEEDGIIRLVHYTTQQYFEGTRATWFPKAENDITTTCVTYLNFQIFKSEFCPTDEEFEERLRMNSLYHYASHNWGYHACNATAICEGVIDFLESSPNVESSAQALMAIRLFPEMSNYSQHVPRKVRGLHLAAHFGALAETRILLRANNPDLKDEYDQTAIFYATRNGHGAVVKLLLESGAKGDLEDCEGQTPLSHTACYGQEGTMQLLLEDGAEADLEDRHGQTPLSHASENGHEDLVRLLLEEDVEVDSKDCDRRTPLSFATEMGHAAVVQLLLENSAKVDSEDINRRTPLSYAAEGGYLAVVQLLLKNGAQANFANQGRRTALSYAAEGGYLAVVRLLLENSAKADSEDSRGRTPLAYTVVRGHKEVADLLLNKLNPSPFYKTPFISLSKSTAQQRSMWASFHTDTSSIPSELSGLKRSHPDDDTLSPAVPSKSSRV</sequence>
<dbReference type="AlphaFoldDB" id="A0A8J5TU81"/>
<feature type="repeat" description="ANK" evidence="3">
    <location>
        <begin position="349"/>
        <end position="381"/>
    </location>
</feature>
<dbReference type="InterPro" id="IPR050663">
    <property type="entry name" value="Ankyrin-SOCS_Box"/>
</dbReference>
<feature type="repeat" description="ANK" evidence="3">
    <location>
        <begin position="250"/>
        <end position="282"/>
    </location>
</feature>
<name>A0A8J5TU81_FUSOX</name>
<dbReference type="GO" id="GO:0000976">
    <property type="term" value="F:transcription cis-regulatory region binding"/>
    <property type="evidence" value="ECO:0007669"/>
    <property type="project" value="TreeGrafter"/>
</dbReference>
<dbReference type="PROSITE" id="PS50297">
    <property type="entry name" value="ANK_REP_REGION"/>
    <property type="match status" value="6"/>
</dbReference>
<organism evidence="5 6">
    <name type="scientific">Fusarium oxysporum f. sp. rapae</name>
    <dbReference type="NCBI Taxonomy" id="485398"/>
    <lineage>
        <taxon>Eukaryota</taxon>
        <taxon>Fungi</taxon>
        <taxon>Dikarya</taxon>
        <taxon>Ascomycota</taxon>
        <taxon>Pezizomycotina</taxon>
        <taxon>Sordariomycetes</taxon>
        <taxon>Hypocreomycetidae</taxon>
        <taxon>Hypocreales</taxon>
        <taxon>Nectriaceae</taxon>
        <taxon>Fusarium</taxon>
        <taxon>Fusarium oxysporum species complex</taxon>
    </lineage>
</organism>
<evidence type="ECO:0000313" key="5">
    <source>
        <dbReference type="EMBL" id="KAG7415775.1"/>
    </source>
</evidence>
<comment type="caution">
    <text evidence="5">The sequence shown here is derived from an EMBL/GenBank/DDBJ whole genome shotgun (WGS) entry which is preliminary data.</text>
</comment>
<evidence type="ECO:0000256" key="2">
    <source>
        <dbReference type="ARBA" id="ARBA00023043"/>
    </source>
</evidence>
<dbReference type="GO" id="GO:0045944">
    <property type="term" value="P:positive regulation of transcription by RNA polymerase II"/>
    <property type="evidence" value="ECO:0007669"/>
    <property type="project" value="TreeGrafter"/>
</dbReference>
<keyword evidence="1" id="KW-0677">Repeat</keyword>
<feature type="repeat" description="ANK" evidence="3">
    <location>
        <begin position="316"/>
        <end position="348"/>
    </location>
</feature>
<dbReference type="GO" id="GO:0005634">
    <property type="term" value="C:nucleus"/>
    <property type="evidence" value="ECO:0007669"/>
    <property type="project" value="TreeGrafter"/>
</dbReference>
<dbReference type="Pfam" id="PF12796">
    <property type="entry name" value="Ank_2"/>
    <property type="match status" value="2"/>
</dbReference>
<feature type="repeat" description="ANK" evidence="3">
    <location>
        <begin position="382"/>
        <end position="414"/>
    </location>
</feature>
<dbReference type="Pfam" id="PF13637">
    <property type="entry name" value="Ank_4"/>
    <property type="match status" value="1"/>
</dbReference>
<dbReference type="EMBL" id="JAELUQ010000004">
    <property type="protein sequence ID" value="KAG7415775.1"/>
    <property type="molecule type" value="Genomic_DNA"/>
</dbReference>
<dbReference type="PROSITE" id="PS50088">
    <property type="entry name" value="ANK_REPEAT"/>
    <property type="match status" value="6"/>
</dbReference>
<dbReference type="PANTHER" id="PTHR24193:SF121">
    <property type="entry name" value="ADA2A-CONTAINING COMPLEX COMPONENT 3, ISOFORM D"/>
    <property type="match status" value="1"/>
</dbReference>
<reference evidence="5" key="1">
    <citation type="submission" date="2021-04" db="EMBL/GenBank/DDBJ databases">
        <title>First draft genome resource for Brassicaceae pathogens Fusarium oxysporum f. sp. raphani and Fusarium oxysporum f. sp. rapae.</title>
        <authorList>
            <person name="Asai S."/>
        </authorList>
    </citation>
    <scope>NUCLEOTIDE SEQUENCE</scope>
    <source>
        <strain evidence="5">Tf1208</strain>
    </source>
</reference>
<evidence type="ECO:0000256" key="3">
    <source>
        <dbReference type="PROSITE-ProRule" id="PRU00023"/>
    </source>
</evidence>
<keyword evidence="2 3" id="KW-0040">ANK repeat</keyword>
<feature type="region of interest" description="Disordered" evidence="4">
    <location>
        <begin position="502"/>
        <end position="534"/>
    </location>
</feature>
<proteinExistence type="predicted"/>
<evidence type="ECO:0000256" key="4">
    <source>
        <dbReference type="SAM" id="MobiDB-lite"/>
    </source>
</evidence>
<gene>
    <name evidence="5" type="primary">invs-b</name>
    <name evidence="5" type="ORF">Forpe1208_v006799</name>
</gene>
<feature type="repeat" description="ANK" evidence="3">
    <location>
        <begin position="415"/>
        <end position="447"/>
    </location>
</feature>